<keyword evidence="5" id="KW-1185">Reference proteome</keyword>
<feature type="domain" description="Peptidase M16 C-terminal" evidence="3">
    <location>
        <begin position="189"/>
        <end position="364"/>
    </location>
</feature>
<dbReference type="Pfam" id="PF00675">
    <property type="entry name" value="Peptidase_M16"/>
    <property type="match status" value="1"/>
</dbReference>
<accession>A0A2K8L9G0</accession>
<dbReference type="AlphaFoldDB" id="A0A2K8L9G0"/>
<dbReference type="EC" id="3.4.24.-" evidence="4"/>
<organism evidence="4 5">
    <name type="scientific">Mariprofundus ferrinatatus</name>
    <dbReference type="NCBI Taxonomy" id="1921087"/>
    <lineage>
        <taxon>Bacteria</taxon>
        <taxon>Pseudomonadati</taxon>
        <taxon>Pseudomonadota</taxon>
        <taxon>Candidatius Mariprofundia</taxon>
        <taxon>Mariprofundales</taxon>
        <taxon>Mariprofundaceae</taxon>
        <taxon>Mariprofundus</taxon>
    </lineage>
</organism>
<dbReference type="RefSeq" id="WP_100264453.1">
    <property type="nucleotide sequence ID" value="NZ_CP018800.1"/>
</dbReference>
<feature type="chain" id="PRO_5014998260" evidence="1">
    <location>
        <begin position="20"/>
        <end position="433"/>
    </location>
</feature>
<feature type="signal peptide" evidence="1">
    <location>
        <begin position="1"/>
        <end position="19"/>
    </location>
</feature>
<dbReference type="Gene3D" id="3.30.830.10">
    <property type="entry name" value="Metalloenzyme, LuxS/M16 peptidase-like"/>
    <property type="match status" value="2"/>
</dbReference>
<sequence>MKQRLFAIILLMLPFTAQAVPSIQETRLDNGLRILLMEAHNVPMVSMSLVVPAGSRFDPEKRGGTASMLAAMLADHTARHEHKAWADMLDADAMMLGSAVDNDGMTLSLTVLKDVLEPGIDALTEALLMPGWSEKRFTILKEDSIAAARKELEEPGIRAAEAAAELIFSNHPYGHRSEGSLASLQAIGLSDLKALYQRQVKPDGAVLAVSGDITMDELKPLIAKALSNWKGTPETGLYDIVRPVNVIGQQADVELPTSQTQLQLLRLGPERTSPDFFPVFVLNHMLGGGGFGSKLMEEVREKRGLVYGVYSYFVPLATNGPFVISLQTRGDQAAEAERVVRSVLSTMAEGKISAKALKATKENLTGSFAQRMDSNRERVALIAMIGFYGMPLDYLSQWTRRVKEVSLQEVKDQAAIYLDPEQWNRIRIGSDLK</sequence>
<dbReference type="GO" id="GO:0008233">
    <property type="term" value="F:peptidase activity"/>
    <property type="evidence" value="ECO:0007669"/>
    <property type="project" value="UniProtKB-KW"/>
</dbReference>
<keyword evidence="4" id="KW-0378">Hydrolase</keyword>
<dbReference type="Pfam" id="PF05193">
    <property type="entry name" value="Peptidase_M16_C"/>
    <property type="match status" value="1"/>
</dbReference>
<dbReference type="InterPro" id="IPR007863">
    <property type="entry name" value="Peptidase_M16_C"/>
</dbReference>
<name>A0A2K8L9G0_9PROT</name>
<dbReference type="PANTHER" id="PTHR11851:SF224">
    <property type="entry name" value="PROCESSING PROTEASE"/>
    <property type="match status" value="1"/>
</dbReference>
<evidence type="ECO:0000256" key="1">
    <source>
        <dbReference type="SAM" id="SignalP"/>
    </source>
</evidence>
<gene>
    <name evidence="4" type="ORF">Ga0123462_0037</name>
</gene>
<dbReference type="InterPro" id="IPR050361">
    <property type="entry name" value="MPP/UQCRC_Complex"/>
</dbReference>
<dbReference type="Proteomes" id="UP000231637">
    <property type="component" value="Chromosome"/>
</dbReference>
<reference evidence="4" key="1">
    <citation type="submission" date="2016-12" db="EMBL/GenBank/DDBJ databases">
        <title>Isolation and genomic insights into novel planktonic Zetaproteobacteria from stratified waters of the Chesapeake Bay.</title>
        <authorList>
            <person name="McAllister S.M."/>
            <person name="Kato S."/>
            <person name="Chan C.S."/>
            <person name="Chiu B.K."/>
            <person name="Field E.K."/>
        </authorList>
    </citation>
    <scope>NUCLEOTIDE SEQUENCE [LARGE SCALE GENOMIC DNA]</scope>
    <source>
        <strain evidence="4">CP-8</strain>
    </source>
</reference>
<protein>
    <submittedName>
        <fullName evidence="4">Zinc protease</fullName>
        <ecNumber evidence="4">3.4.24.-</ecNumber>
    </submittedName>
</protein>
<keyword evidence="4" id="KW-0645">Protease</keyword>
<feature type="domain" description="Peptidase M16 N-terminal" evidence="2">
    <location>
        <begin position="34"/>
        <end position="139"/>
    </location>
</feature>
<dbReference type="SUPFAM" id="SSF63411">
    <property type="entry name" value="LuxS/MPP-like metallohydrolase"/>
    <property type="match status" value="2"/>
</dbReference>
<dbReference type="KEGG" id="mfn:Ga0123462_0037"/>
<keyword evidence="1" id="KW-0732">Signal</keyword>
<evidence type="ECO:0000259" key="3">
    <source>
        <dbReference type="Pfam" id="PF05193"/>
    </source>
</evidence>
<dbReference type="InterPro" id="IPR011249">
    <property type="entry name" value="Metalloenz_LuxS/M16"/>
</dbReference>
<dbReference type="OrthoDB" id="9811314at2"/>
<evidence type="ECO:0000313" key="4">
    <source>
        <dbReference type="EMBL" id="ATX80916.1"/>
    </source>
</evidence>
<dbReference type="GO" id="GO:0006508">
    <property type="term" value="P:proteolysis"/>
    <property type="evidence" value="ECO:0007669"/>
    <property type="project" value="UniProtKB-KW"/>
</dbReference>
<dbReference type="GO" id="GO:0046872">
    <property type="term" value="F:metal ion binding"/>
    <property type="evidence" value="ECO:0007669"/>
    <property type="project" value="InterPro"/>
</dbReference>
<evidence type="ECO:0000313" key="5">
    <source>
        <dbReference type="Proteomes" id="UP000231637"/>
    </source>
</evidence>
<dbReference type="InterPro" id="IPR011765">
    <property type="entry name" value="Pept_M16_N"/>
</dbReference>
<proteinExistence type="predicted"/>
<evidence type="ECO:0000259" key="2">
    <source>
        <dbReference type="Pfam" id="PF00675"/>
    </source>
</evidence>
<dbReference type="EMBL" id="CP018800">
    <property type="protein sequence ID" value="ATX80916.1"/>
    <property type="molecule type" value="Genomic_DNA"/>
</dbReference>
<dbReference type="PANTHER" id="PTHR11851">
    <property type="entry name" value="METALLOPROTEASE"/>
    <property type="match status" value="1"/>
</dbReference>